<dbReference type="Gene3D" id="1.10.3330.10">
    <property type="entry name" value="Oxo-4-hydroxy-4-carboxy-5-ureidoimidazoline decarboxylase"/>
    <property type="match status" value="1"/>
</dbReference>
<keyword evidence="10" id="KW-1185">Reference proteome</keyword>
<dbReference type="Pfam" id="PF09349">
    <property type="entry name" value="OHCU_decarbox"/>
    <property type="match status" value="1"/>
</dbReference>
<organism evidence="9 10">
    <name type="scientific">Bailinhaonella thermotolerans</name>
    <dbReference type="NCBI Taxonomy" id="1070861"/>
    <lineage>
        <taxon>Bacteria</taxon>
        <taxon>Bacillati</taxon>
        <taxon>Actinomycetota</taxon>
        <taxon>Actinomycetes</taxon>
        <taxon>Streptosporangiales</taxon>
        <taxon>Streptosporangiaceae</taxon>
        <taxon>Bailinhaonella</taxon>
    </lineage>
</organism>
<dbReference type="GO" id="GO:0019628">
    <property type="term" value="P:urate catabolic process"/>
    <property type="evidence" value="ECO:0007669"/>
    <property type="project" value="TreeGrafter"/>
</dbReference>
<dbReference type="InterPro" id="IPR036778">
    <property type="entry name" value="OHCU_decarboxylase_sf"/>
</dbReference>
<evidence type="ECO:0000256" key="1">
    <source>
        <dbReference type="ARBA" id="ARBA00001163"/>
    </source>
</evidence>
<dbReference type="InterPro" id="IPR017595">
    <property type="entry name" value="OHCU_decarboxylase-2"/>
</dbReference>
<comment type="caution">
    <text evidence="9">The sequence shown here is derived from an EMBL/GenBank/DDBJ whole genome shotgun (WGS) entry which is preliminary data.</text>
</comment>
<dbReference type="InterPro" id="IPR018020">
    <property type="entry name" value="OHCU_decarboxylase"/>
</dbReference>
<evidence type="ECO:0000256" key="4">
    <source>
        <dbReference type="ARBA" id="ARBA00022631"/>
    </source>
</evidence>
<name>A0A3A4AVR6_9ACTN</name>
<proteinExistence type="predicted"/>
<dbReference type="Proteomes" id="UP000265768">
    <property type="component" value="Unassembled WGS sequence"/>
</dbReference>
<dbReference type="NCBIfam" id="NF010372">
    <property type="entry name" value="PRK13798.1"/>
    <property type="match status" value="1"/>
</dbReference>
<dbReference type="AlphaFoldDB" id="A0A3A4AVR6"/>
<dbReference type="OrthoDB" id="5243781at2"/>
<comment type="catalytic activity">
    <reaction evidence="1">
        <text>5-hydroxy-2-oxo-4-ureido-2,5-dihydro-1H-imidazole-5-carboxylate + H(+) = (S)-allantoin + CO2</text>
        <dbReference type="Rhea" id="RHEA:26301"/>
        <dbReference type="ChEBI" id="CHEBI:15378"/>
        <dbReference type="ChEBI" id="CHEBI:15678"/>
        <dbReference type="ChEBI" id="CHEBI:16526"/>
        <dbReference type="ChEBI" id="CHEBI:58639"/>
        <dbReference type="EC" id="4.1.1.97"/>
    </reaction>
</comment>
<evidence type="ECO:0000256" key="5">
    <source>
        <dbReference type="ARBA" id="ARBA00022793"/>
    </source>
</evidence>
<reference evidence="9 10" key="1">
    <citation type="submission" date="2018-09" db="EMBL/GenBank/DDBJ databases">
        <title>YIM 75507 draft genome.</title>
        <authorList>
            <person name="Tang S."/>
            <person name="Feng Y."/>
        </authorList>
    </citation>
    <scope>NUCLEOTIDE SEQUENCE [LARGE SCALE GENOMIC DNA]</scope>
    <source>
        <strain evidence="9 10">YIM 75507</strain>
    </source>
</reference>
<evidence type="ECO:0000259" key="8">
    <source>
        <dbReference type="Pfam" id="PF09349"/>
    </source>
</evidence>
<keyword evidence="4" id="KW-0659">Purine metabolism</keyword>
<evidence type="ECO:0000313" key="9">
    <source>
        <dbReference type="EMBL" id="RJL23582.1"/>
    </source>
</evidence>
<keyword evidence="5" id="KW-0210">Decarboxylase</keyword>
<dbReference type="EMBL" id="QZEY01000018">
    <property type="protein sequence ID" value="RJL23582.1"/>
    <property type="molecule type" value="Genomic_DNA"/>
</dbReference>
<feature type="compositionally biased region" description="Polar residues" evidence="7">
    <location>
        <begin position="1"/>
        <end position="14"/>
    </location>
</feature>
<dbReference type="PANTHER" id="PTHR43466">
    <property type="entry name" value="2-OXO-4-HYDROXY-4-CARBOXY-5-UREIDOIMIDAZOLINE DECARBOXYLASE-RELATED"/>
    <property type="match status" value="1"/>
</dbReference>
<accession>A0A3A4AVR6</accession>
<evidence type="ECO:0000256" key="6">
    <source>
        <dbReference type="ARBA" id="ARBA00023239"/>
    </source>
</evidence>
<gene>
    <name evidence="9" type="primary">uraD</name>
    <name evidence="9" type="ORF">D5H75_32275</name>
</gene>
<dbReference type="SUPFAM" id="SSF158694">
    <property type="entry name" value="UraD-Like"/>
    <property type="match status" value="1"/>
</dbReference>
<dbReference type="EC" id="4.1.1.97" evidence="3"/>
<protein>
    <recommendedName>
        <fullName evidence="3">2-oxo-4-hydroxy-4-carboxy-5-ureidoimidazoline decarboxylase</fullName>
        <ecNumber evidence="3">4.1.1.97</ecNumber>
    </recommendedName>
</protein>
<evidence type="ECO:0000256" key="7">
    <source>
        <dbReference type="SAM" id="MobiDB-lite"/>
    </source>
</evidence>
<comment type="pathway">
    <text evidence="2">Purine metabolism; urate degradation; (S)-allantoin from urate: step 3/3.</text>
</comment>
<dbReference type="PANTHER" id="PTHR43466:SF1">
    <property type="entry name" value="2-OXO-4-HYDROXY-4-CARBOXY-5-UREIDOIMIDAZOLINE DECARBOXYLASE-RELATED"/>
    <property type="match status" value="1"/>
</dbReference>
<dbReference type="GO" id="GO:0006144">
    <property type="term" value="P:purine nucleobase metabolic process"/>
    <property type="evidence" value="ECO:0007669"/>
    <property type="project" value="UniProtKB-KW"/>
</dbReference>
<dbReference type="GO" id="GO:0051997">
    <property type="term" value="F:2-oxo-4-hydroxy-4-carboxy-5-ureidoimidazoline decarboxylase activity"/>
    <property type="evidence" value="ECO:0007669"/>
    <property type="project" value="UniProtKB-EC"/>
</dbReference>
<evidence type="ECO:0000256" key="2">
    <source>
        <dbReference type="ARBA" id="ARBA00004754"/>
    </source>
</evidence>
<evidence type="ECO:0000313" key="10">
    <source>
        <dbReference type="Proteomes" id="UP000265768"/>
    </source>
</evidence>
<feature type="domain" description="Oxo-4-hydroxy-4-carboxy-5-ureidoimidazoline decarboxylase" evidence="8">
    <location>
        <begin position="83"/>
        <end position="236"/>
    </location>
</feature>
<sequence length="244" mass="26634">MTRSSRSSPQTGVSRSPGIDRSERSLIPGRLTQRDGRRTCRKAQTPAPDGYPSSDFLFLDRPRDGCVYLRQRTEGAVVLDWFNALAPEKAEAELLACCASRAWAKAVAGRRPYGDLAALTAAARAEIAGLSWADVEEALNAHPRIGDRAAGESREAGWSRREQAGMADAAEETARAMAEGNLAYEERFGHVFLIRAAGRGAEEMLAELRRRLGNDPETERAEVRGQLAGITELRLAKLLGEEAR</sequence>
<evidence type="ECO:0000256" key="3">
    <source>
        <dbReference type="ARBA" id="ARBA00012257"/>
    </source>
</evidence>
<feature type="region of interest" description="Disordered" evidence="7">
    <location>
        <begin position="1"/>
        <end position="55"/>
    </location>
</feature>
<keyword evidence="6 9" id="KW-0456">Lyase</keyword>
<dbReference type="NCBIfam" id="TIGR03180">
    <property type="entry name" value="UraD_2"/>
    <property type="match status" value="1"/>
</dbReference>